<reference evidence="3" key="1">
    <citation type="journal article" date="2019" name="Int. J. Syst. Evol. Microbiol.">
        <title>The Global Catalogue of Microorganisms (GCM) 10K type strain sequencing project: providing services to taxonomists for standard genome sequencing and annotation.</title>
        <authorList>
            <consortium name="The Broad Institute Genomics Platform"/>
            <consortium name="The Broad Institute Genome Sequencing Center for Infectious Disease"/>
            <person name="Wu L."/>
            <person name="Ma J."/>
        </authorList>
    </citation>
    <scope>NUCLEOTIDE SEQUENCE [LARGE SCALE GENOMIC DNA]</scope>
    <source>
        <strain evidence="3">CCUG 61484</strain>
    </source>
</reference>
<gene>
    <name evidence="2" type="ORF">ACFQZX_12845</name>
</gene>
<accession>A0ABW3ATW4</accession>
<proteinExistence type="predicted"/>
<evidence type="ECO:0000256" key="1">
    <source>
        <dbReference type="SAM" id="MobiDB-lite"/>
    </source>
</evidence>
<dbReference type="Pfam" id="PF20245">
    <property type="entry name" value="DUF6600"/>
    <property type="match status" value="1"/>
</dbReference>
<protein>
    <submittedName>
        <fullName evidence="2">DUF6600 domain-containing protein</fullName>
    </submittedName>
</protein>
<sequence length="484" mass="58477">MKKLNIFSITFIALMLMLFSPGKSMVQEGEYISDQEFYDELAPYGTWVYDEQYGNVWIPDVDQDFRPYATNGYWAMTAYGNTWVSDYPWGWAAFHYGRWRFDDYYGWEWIPGNEWAPAWVTWRNGGGYYGWAPLQPGISIDVSFGNDYYVPDNYWVFAPQQYISYTNIYNYYVPAYRVRSIINRTNYIHNRYAYNNRTYIGGPRREEIQRYTSRPVRIYNINNVNRPARVTVNNNNINIYRPTVRHNEDARPRRVIDGSAYRQLNPSERIGGTDRRRGTVYNPANASKLAETARSNRPDNNVVKVNTPDHNRENALGNRGVRANRPTVAGDAVQTEQRRIDRRQRNEIQQQLGNQRRQQQNNQENQQQEEQRRQQQQQLNEQRRQQQDQQLQQQEEQRRQQQQLNEQRRQQQDQQRQQQEEQRRQQQQQLNEQRRQQQDQQRQQQEEQRRQQQQQLNEQRRQQQDQQRQQQEQQRSSGGRPIRT</sequence>
<feature type="compositionally biased region" description="Basic and acidic residues" evidence="1">
    <location>
        <begin position="336"/>
        <end position="346"/>
    </location>
</feature>
<organism evidence="2 3">
    <name type="scientific">Mucilaginibacter litoreus</name>
    <dbReference type="NCBI Taxonomy" id="1048221"/>
    <lineage>
        <taxon>Bacteria</taxon>
        <taxon>Pseudomonadati</taxon>
        <taxon>Bacteroidota</taxon>
        <taxon>Sphingobacteriia</taxon>
        <taxon>Sphingobacteriales</taxon>
        <taxon>Sphingobacteriaceae</taxon>
        <taxon>Mucilaginibacter</taxon>
    </lineage>
</organism>
<dbReference type="InterPro" id="IPR046535">
    <property type="entry name" value="DUF6600"/>
</dbReference>
<feature type="region of interest" description="Disordered" evidence="1">
    <location>
        <begin position="290"/>
        <end position="484"/>
    </location>
</feature>
<feature type="compositionally biased region" description="Low complexity" evidence="1">
    <location>
        <begin position="464"/>
        <end position="475"/>
    </location>
</feature>
<feature type="compositionally biased region" description="Low complexity" evidence="1">
    <location>
        <begin position="387"/>
        <end position="405"/>
    </location>
</feature>
<keyword evidence="3" id="KW-1185">Reference proteome</keyword>
<dbReference type="EMBL" id="JBHTHZ010000012">
    <property type="protein sequence ID" value="MFD0794507.1"/>
    <property type="molecule type" value="Genomic_DNA"/>
</dbReference>
<dbReference type="Proteomes" id="UP001597010">
    <property type="component" value="Unassembled WGS sequence"/>
</dbReference>
<name>A0ABW3ATW4_9SPHI</name>
<comment type="caution">
    <text evidence="2">The sequence shown here is derived from an EMBL/GenBank/DDBJ whole genome shotgun (WGS) entry which is preliminary data.</text>
</comment>
<dbReference type="RefSeq" id="WP_377115918.1">
    <property type="nucleotide sequence ID" value="NZ_JBHTHZ010000012.1"/>
</dbReference>
<feature type="compositionally biased region" description="Low complexity" evidence="1">
    <location>
        <begin position="349"/>
        <end position="380"/>
    </location>
</feature>
<evidence type="ECO:0000313" key="2">
    <source>
        <dbReference type="EMBL" id="MFD0794507.1"/>
    </source>
</evidence>
<evidence type="ECO:0000313" key="3">
    <source>
        <dbReference type="Proteomes" id="UP001597010"/>
    </source>
</evidence>